<dbReference type="Pfam" id="PF12937">
    <property type="entry name" value="F-box-like"/>
    <property type="match status" value="1"/>
</dbReference>
<dbReference type="AlphaFoldDB" id="A0A835A5X2"/>
<accession>A0A835A5X2</accession>
<name>A0A835A5X2_9POAL</name>
<organism evidence="3 4">
    <name type="scientific">Digitaria exilis</name>
    <dbReference type="NCBI Taxonomy" id="1010633"/>
    <lineage>
        <taxon>Eukaryota</taxon>
        <taxon>Viridiplantae</taxon>
        <taxon>Streptophyta</taxon>
        <taxon>Embryophyta</taxon>
        <taxon>Tracheophyta</taxon>
        <taxon>Spermatophyta</taxon>
        <taxon>Magnoliopsida</taxon>
        <taxon>Liliopsida</taxon>
        <taxon>Poales</taxon>
        <taxon>Poaceae</taxon>
        <taxon>PACMAD clade</taxon>
        <taxon>Panicoideae</taxon>
        <taxon>Panicodae</taxon>
        <taxon>Paniceae</taxon>
        <taxon>Anthephorinae</taxon>
        <taxon>Digitaria</taxon>
    </lineage>
</organism>
<evidence type="ECO:0000313" key="4">
    <source>
        <dbReference type="Proteomes" id="UP000636709"/>
    </source>
</evidence>
<proteinExistence type="predicted"/>
<evidence type="ECO:0000259" key="2">
    <source>
        <dbReference type="SMART" id="SM00256"/>
    </source>
</evidence>
<evidence type="ECO:0000313" key="3">
    <source>
        <dbReference type="EMBL" id="KAF8643421.1"/>
    </source>
</evidence>
<gene>
    <name evidence="3" type="ORF">HU200_066876</name>
</gene>
<dbReference type="SUPFAM" id="SSF75011">
    <property type="entry name" value="3-carboxy-cis,cis-mucoante lactonizing enzyme"/>
    <property type="match status" value="1"/>
</dbReference>
<dbReference type="InterPro" id="IPR036047">
    <property type="entry name" value="F-box-like_dom_sf"/>
</dbReference>
<feature type="domain" description="F-box" evidence="2">
    <location>
        <begin position="7"/>
        <end position="47"/>
    </location>
</feature>
<protein>
    <recommendedName>
        <fullName evidence="2">F-box domain-containing protein</fullName>
    </recommendedName>
</protein>
<dbReference type="SMART" id="SM00256">
    <property type="entry name" value="FBOX"/>
    <property type="match status" value="1"/>
</dbReference>
<keyword evidence="4" id="KW-1185">Reference proteome</keyword>
<comment type="caution">
    <text evidence="3">The sequence shown here is derived from an EMBL/GenBank/DDBJ whole genome shotgun (WGS) entry which is preliminary data.</text>
</comment>
<dbReference type="InterPro" id="IPR055290">
    <property type="entry name" value="At3g26010-like"/>
</dbReference>
<feature type="region of interest" description="Disordered" evidence="1">
    <location>
        <begin position="68"/>
        <end position="103"/>
    </location>
</feature>
<dbReference type="OrthoDB" id="674184at2759"/>
<reference evidence="3" key="1">
    <citation type="submission" date="2020-07" db="EMBL/GenBank/DDBJ databases">
        <title>Genome sequence and genetic diversity analysis of an under-domesticated orphan crop, white fonio (Digitaria exilis).</title>
        <authorList>
            <person name="Bennetzen J.L."/>
            <person name="Chen S."/>
            <person name="Ma X."/>
            <person name="Wang X."/>
            <person name="Yssel A.E.J."/>
            <person name="Chaluvadi S.R."/>
            <person name="Johnson M."/>
            <person name="Gangashetty P."/>
            <person name="Hamidou F."/>
            <person name="Sanogo M.D."/>
            <person name="Zwaenepoel A."/>
            <person name="Wallace J."/>
            <person name="Van De Peer Y."/>
            <person name="Van Deynze A."/>
        </authorList>
    </citation>
    <scope>NUCLEOTIDE SEQUENCE</scope>
    <source>
        <tissue evidence="3">Leaves</tissue>
    </source>
</reference>
<dbReference type="PANTHER" id="PTHR35546">
    <property type="entry name" value="F-BOX PROTEIN INTERACTION DOMAIN PROTEIN-RELATED"/>
    <property type="match status" value="1"/>
</dbReference>
<dbReference type="SUPFAM" id="SSF81383">
    <property type="entry name" value="F-box domain"/>
    <property type="match status" value="1"/>
</dbReference>
<evidence type="ECO:0000256" key="1">
    <source>
        <dbReference type="SAM" id="MobiDB-lite"/>
    </source>
</evidence>
<dbReference type="EMBL" id="JACEFO010003187">
    <property type="protein sequence ID" value="KAF8643421.1"/>
    <property type="molecule type" value="Genomic_DNA"/>
</dbReference>
<dbReference type="InterPro" id="IPR001810">
    <property type="entry name" value="F-box_dom"/>
</dbReference>
<dbReference type="PANTHER" id="PTHR35546:SF52">
    <property type="entry name" value="RECEPTOR-LIKE KINASE-LIKE"/>
    <property type="match status" value="1"/>
</dbReference>
<sequence length="469" mass="51866">MDGHGSVPDDALVEMFELLPAKSLHRFKCVSKSWCAMLTDPLHRHRFAQTLAGFLFLDVAAASASDTAAGTESCHDSVQDDDDDRGESSRRTCPHTTRLSKSNRRATRRFVNVSRMAEPLIDAMFPFLPPPPPPPLSGEGFFFRDVILDARDGLILLARVLHNHDSSAASSPDHHPPASYFVCNPATSRWAVVPSSGWVPSSSQRTTRTFLLFDAATSPHVFHLIQFCVSDMDTVQAIYTYSSSDATWTNRELQWHAGGWRHWGRAMALIQPGTGASVAIAGGGLLLHLVVDTDGTTGPNNLVAVDEEGSVRRAIPLPRRDVAEKDWHSVFVSMSQGRLHFVMCVRPPHGRLSEEQPLKMLVWVLGEDDTGDGEWVLKHTVSFPELFGRIACQFRVEYSVVAVHPDGDWVFFVRHWDRKLVAYDMGRREVIVVADLGDGGGELGGDELPTPYVPLYCESLALTNGMNEQ</sequence>
<dbReference type="Gramene" id="Dexi2A01G0005500.1">
    <property type="protein sequence ID" value="Dexi2A01G0005500.1:cds"/>
    <property type="gene ID" value="Dexi2A01G0005500"/>
</dbReference>
<dbReference type="Proteomes" id="UP000636709">
    <property type="component" value="Unassembled WGS sequence"/>
</dbReference>